<dbReference type="EMBL" id="JBHSBA010000003">
    <property type="protein sequence ID" value="MFC4124676.1"/>
    <property type="molecule type" value="Genomic_DNA"/>
</dbReference>
<feature type="region of interest" description="Disordered" evidence="1">
    <location>
        <begin position="1"/>
        <end position="23"/>
    </location>
</feature>
<reference evidence="3" key="1">
    <citation type="journal article" date="2019" name="Int. J. Syst. Evol. Microbiol.">
        <title>The Global Catalogue of Microorganisms (GCM) 10K type strain sequencing project: providing services to taxonomists for standard genome sequencing and annotation.</title>
        <authorList>
            <consortium name="The Broad Institute Genomics Platform"/>
            <consortium name="The Broad Institute Genome Sequencing Center for Infectious Disease"/>
            <person name="Wu L."/>
            <person name="Ma J."/>
        </authorList>
    </citation>
    <scope>NUCLEOTIDE SEQUENCE [LARGE SCALE GENOMIC DNA]</scope>
    <source>
        <strain evidence="3">CGMCC 4.7204</strain>
    </source>
</reference>
<keyword evidence="3" id="KW-1185">Reference proteome</keyword>
<protein>
    <submittedName>
        <fullName evidence="2">Uncharacterized protein</fullName>
    </submittedName>
</protein>
<sequence length="50" mass="5706">MAMAPRLNEDDDRRLTERTGQGKQDLAADAFGSMIDLIMDEHTELMRRLA</sequence>
<dbReference type="Proteomes" id="UP001595767">
    <property type="component" value="Unassembled WGS sequence"/>
</dbReference>
<feature type="compositionally biased region" description="Basic and acidic residues" evidence="1">
    <location>
        <begin position="7"/>
        <end position="17"/>
    </location>
</feature>
<evidence type="ECO:0000313" key="2">
    <source>
        <dbReference type="EMBL" id="MFC4124676.1"/>
    </source>
</evidence>
<dbReference type="RefSeq" id="WP_378547152.1">
    <property type="nucleotide sequence ID" value="NZ_JBHSBA010000003.1"/>
</dbReference>
<proteinExistence type="predicted"/>
<evidence type="ECO:0000313" key="3">
    <source>
        <dbReference type="Proteomes" id="UP001595767"/>
    </source>
</evidence>
<name>A0ABV8L1G1_9NOCA</name>
<comment type="caution">
    <text evidence="2">The sequence shown here is derived from an EMBL/GenBank/DDBJ whole genome shotgun (WGS) entry which is preliminary data.</text>
</comment>
<organism evidence="2 3">
    <name type="scientific">Nocardia rhizosphaerae</name>
    <dbReference type="NCBI Taxonomy" id="1691571"/>
    <lineage>
        <taxon>Bacteria</taxon>
        <taxon>Bacillati</taxon>
        <taxon>Actinomycetota</taxon>
        <taxon>Actinomycetes</taxon>
        <taxon>Mycobacteriales</taxon>
        <taxon>Nocardiaceae</taxon>
        <taxon>Nocardia</taxon>
    </lineage>
</organism>
<accession>A0ABV8L1G1</accession>
<evidence type="ECO:0000256" key="1">
    <source>
        <dbReference type="SAM" id="MobiDB-lite"/>
    </source>
</evidence>
<gene>
    <name evidence="2" type="ORF">ACFOW8_07045</name>
</gene>